<organism evidence="1 2">
    <name type="scientific">Tritrichomonas musculus</name>
    <dbReference type="NCBI Taxonomy" id="1915356"/>
    <lineage>
        <taxon>Eukaryota</taxon>
        <taxon>Metamonada</taxon>
        <taxon>Parabasalia</taxon>
        <taxon>Tritrichomonadida</taxon>
        <taxon>Tritrichomonadidae</taxon>
        <taxon>Tritrichomonas</taxon>
    </lineage>
</organism>
<comment type="caution">
    <text evidence="1">The sequence shown here is derived from an EMBL/GenBank/DDBJ whole genome shotgun (WGS) entry which is preliminary data.</text>
</comment>
<name>A0ABR2IRP8_9EUKA</name>
<sequence>MDYKTKQSGNDIFFEIEYHNDASFNPLEDQLDKFFHCFLDAITNENNDLLNNLVKESFNFLEYKKDDKLPSFCFSNQISNAFIKSFQSQFYQNLFKYTIYIFLNIYIEKYCVFLDDFFPTDLFQHLWNCLAFTDSNESHMIMYIIKVAMNKSQSSFAYFNELIKRSNFYRRIKAQSRFTDDEFLDFMLEYIYISTNKMQCYIPEGDFVLFYVAILNTLKQIFPNIRENSLNIPYHREVALKLIDSFHQLLLMDSYVYFDNRKHFKEIINKFFLCRFVYIKDFEIYFKCIRVLSSLCDKKYKVEKKNQEDGSISFETKHFKFDIFISGNDIYSKFINDLKHATEIPLNSPNNDIPGHLCNIITRFSKQINEKEYGTPSKNRRVSIQSPFYVIVKFKIVFDVISVLDKRDIASKAKACKLATFFLEGKIGLISQILNQNIISSVASLIESDDILLMKVALKFFCKLADLCSKVRFEYNIQLDINNCNLTNLIDDIIYGDDERYKDIVDLAQATKALIIQNIFRTANPSAN</sequence>
<reference evidence="1 2" key="1">
    <citation type="submission" date="2024-04" db="EMBL/GenBank/DDBJ databases">
        <title>Tritrichomonas musculus Genome.</title>
        <authorList>
            <person name="Alves-Ferreira E."/>
            <person name="Grigg M."/>
            <person name="Lorenzi H."/>
            <person name="Galac M."/>
        </authorList>
    </citation>
    <scope>NUCLEOTIDE SEQUENCE [LARGE SCALE GENOMIC DNA]</scope>
    <source>
        <strain evidence="1 2">EAF2021</strain>
    </source>
</reference>
<dbReference type="Proteomes" id="UP001470230">
    <property type="component" value="Unassembled WGS sequence"/>
</dbReference>
<dbReference type="EMBL" id="JAPFFF010000015">
    <property type="protein sequence ID" value="KAK8866891.1"/>
    <property type="molecule type" value="Genomic_DNA"/>
</dbReference>
<evidence type="ECO:0000313" key="1">
    <source>
        <dbReference type="EMBL" id="KAK8866891.1"/>
    </source>
</evidence>
<dbReference type="SUPFAM" id="SSF48371">
    <property type="entry name" value="ARM repeat"/>
    <property type="match status" value="1"/>
</dbReference>
<proteinExistence type="predicted"/>
<protein>
    <submittedName>
        <fullName evidence="1">Uncharacterized protein</fullName>
    </submittedName>
</protein>
<gene>
    <name evidence="1" type="ORF">M9Y10_009859</name>
</gene>
<evidence type="ECO:0000313" key="2">
    <source>
        <dbReference type="Proteomes" id="UP001470230"/>
    </source>
</evidence>
<dbReference type="InterPro" id="IPR016024">
    <property type="entry name" value="ARM-type_fold"/>
</dbReference>
<keyword evidence="2" id="KW-1185">Reference proteome</keyword>
<accession>A0ABR2IRP8</accession>